<feature type="chain" id="PRO_5039039652" evidence="1">
    <location>
        <begin position="19"/>
        <end position="357"/>
    </location>
</feature>
<evidence type="ECO:0000313" key="3">
    <source>
        <dbReference type="Proteomes" id="UP000278746"/>
    </source>
</evidence>
<keyword evidence="1" id="KW-0732">Signal</keyword>
<dbReference type="InterPro" id="IPR029046">
    <property type="entry name" value="LolA/LolB/LppX"/>
</dbReference>
<gene>
    <name evidence="2" type="ORF">EBO34_19715</name>
</gene>
<reference evidence="2 3" key="1">
    <citation type="submission" date="2018-10" db="EMBL/GenBank/DDBJ databases">
        <title>Bacillus Keqinensis sp. nov., a moderately halophilic bacterium isolated from a saline-alkaline lake.</title>
        <authorList>
            <person name="Wang H."/>
        </authorList>
    </citation>
    <scope>NUCLEOTIDE SEQUENCE [LARGE SCALE GENOMIC DNA]</scope>
    <source>
        <strain evidence="2 3">KQ-3</strain>
    </source>
</reference>
<dbReference type="InterPro" id="IPR052944">
    <property type="entry name" value="Sporulation_related"/>
</dbReference>
<keyword evidence="3" id="KW-1185">Reference proteome</keyword>
<dbReference type="PANTHER" id="PTHR37507:SF2">
    <property type="entry name" value="SPORULATION PROTEIN YDCC"/>
    <property type="match status" value="1"/>
</dbReference>
<dbReference type="PANTHER" id="PTHR37507">
    <property type="entry name" value="SPORULATION PROTEIN YDCC"/>
    <property type="match status" value="1"/>
</dbReference>
<name>A0A3M7TN19_9BACI</name>
<sequence>MKKIMSLLLLAAFAMVLAACGEKSQEDVIEALDKNLDDLQGYKATASMTLQTGKEPQTYEVDVWYQYPTFYRVALSNAESDQSQIILRNDEGVFVLTPALNKSFRFQSDWPENNSQVYLYESLVNDILMDPERTFTATDEHYVFQTNTNYTNKNLNQQEIMLDKKSLTPTSVRIMDVDLETLVEVNFSDFELNSTFDEGDFDMDRNMTGAQLNSEVPTMGGEDDGESVVVEEEGAEESDEEMFTVFFPMYSPQGTAYNESRELDTENGRRVILSYDGEQPFTLVQQRSREVTASTPVQITDGSPVDLGFTIGAISRDGNTTNVSWSYEGTDFFLASQHLSDEEMLSIARSVYGTEEK</sequence>
<evidence type="ECO:0000256" key="1">
    <source>
        <dbReference type="SAM" id="SignalP"/>
    </source>
</evidence>
<proteinExistence type="predicted"/>
<dbReference type="AlphaFoldDB" id="A0A3M7TN19"/>
<feature type="signal peptide" evidence="1">
    <location>
        <begin position="1"/>
        <end position="18"/>
    </location>
</feature>
<protein>
    <submittedName>
        <fullName evidence="2">Outer membrane lipoprotein carrier protein LolA</fullName>
    </submittedName>
</protein>
<dbReference type="RefSeq" id="WP_122901840.1">
    <property type="nucleotide sequence ID" value="NZ_RHIB01000004.1"/>
</dbReference>
<dbReference type="PROSITE" id="PS51257">
    <property type="entry name" value="PROKAR_LIPOPROTEIN"/>
    <property type="match status" value="1"/>
</dbReference>
<dbReference type="Proteomes" id="UP000278746">
    <property type="component" value="Unassembled WGS sequence"/>
</dbReference>
<accession>A0A3M7TN19</accession>
<evidence type="ECO:0000313" key="2">
    <source>
        <dbReference type="EMBL" id="RNA66343.1"/>
    </source>
</evidence>
<dbReference type="Gene3D" id="2.50.20.10">
    <property type="entry name" value="Lipoprotein localisation LolA/LolB/LppX"/>
    <property type="match status" value="1"/>
</dbReference>
<comment type="caution">
    <text evidence="2">The sequence shown here is derived from an EMBL/GenBank/DDBJ whole genome shotgun (WGS) entry which is preliminary data.</text>
</comment>
<dbReference type="EMBL" id="RHIB01000004">
    <property type="protein sequence ID" value="RNA66343.1"/>
    <property type="molecule type" value="Genomic_DNA"/>
</dbReference>
<keyword evidence="2" id="KW-0449">Lipoprotein</keyword>
<dbReference type="OrthoDB" id="9785380at2"/>
<organism evidence="2 3">
    <name type="scientific">Alteribacter keqinensis</name>
    <dbReference type="NCBI Taxonomy" id="2483800"/>
    <lineage>
        <taxon>Bacteria</taxon>
        <taxon>Bacillati</taxon>
        <taxon>Bacillota</taxon>
        <taxon>Bacilli</taxon>
        <taxon>Bacillales</taxon>
        <taxon>Bacillaceae</taxon>
        <taxon>Alteribacter</taxon>
    </lineage>
</organism>
<dbReference type="SUPFAM" id="SSF89392">
    <property type="entry name" value="Prokaryotic lipoproteins and lipoprotein localization factors"/>
    <property type="match status" value="1"/>
</dbReference>